<dbReference type="EMBL" id="CAXDID020000008">
    <property type="protein sequence ID" value="CAL5977858.1"/>
    <property type="molecule type" value="Genomic_DNA"/>
</dbReference>
<dbReference type="EMBL" id="CATOUU010000171">
    <property type="protein sequence ID" value="CAI9919296.1"/>
    <property type="molecule type" value="Genomic_DNA"/>
</dbReference>
<evidence type="ECO:0000256" key="2">
    <source>
        <dbReference type="ARBA" id="ARBA00022737"/>
    </source>
</evidence>
<keyword evidence="2" id="KW-0677">Repeat</keyword>
<dbReference type="Gene3D" id="3.80.10.10">
    <property type="entry name" value="Ribonuclease Inhibitor"/>
    <property type="match status" value="2"/>
</dbReference>
<feature type="coiled-coil region" evidence="3">
    <location>
        <begin position="407"/>
        <end position="434"/>
    </location>
</feature>
<evidence type="ECO:0000256" key="3">
    <source>
        <dbReference type="SAM" id="Coils"/>
    </source>
</evidence>
<dbReference type="PANTHER" id="PTHR46652">
    <property type="entry name" value="LEUCINE-RICH REPEAT AND IQ DOMAIN-CONTAINING PROTEIN 1-RELATED"/>
    <property type="match status" value="1"/>
</dbReference>
<proteinExistence type="predicted"/>
<evidence type="ECO:0000256" key="1">
    <source>
        <dbReference type="ARBA" id="ARBA00022614"/>
    </source>
</evidence>
<name>A0AA86NHE2_9EUKA</name>
<accession>A0AA86NHE2</accession>
<organism evidence="4">
    <name type="scientific">Hexamita inflata</name>
    <dbReference type="NCBI Taxonomy" id="28002"/>
    <lineage>
        <taxon>Eukaryota</taxon>
        <taxon>Metamonada</taxon>
        <taxon>Diplomonadida</taxon>
        <taxon>Hexamitidae</taxon>
        <taxon>Hexamitinae</taxon>
        <taxon>Hexamita</taxon>
    </lineage>
</organism>
<dbReference type="PROSITE" id="PS51450">
    <property type="entry name" value="LRR"/>
    <property type="match status" value="4"/>
</dbReference>
<dbReference type="PANTHER" id="PTHR46652:SF3">
    <property type="entry name" value="LEUCINE-RICH REPEAT-CONTAINING PROTEIN 9"/>
    <property type="match status" value="1"/>
</dbReference>
<dbReference type="SUPFAM" id="SSF52058">
    <property type="entry name" value="L domain-like"/>
    <property type="match status" value="2"/>
</dbReference>
<comment type="caution">
    <text evidence="4">The sequence shown here is derived from an EMBL/GenBank/DDBJ whole genome shotgun (WGS) entry which is preliminary data.</text>
</comment>
<reference evidence="4" key="1">
    <citation type="submission" date="2023-06" db="EMBL/GenBank/DDBJ databases">
        <authorList>
            <person name="Kurt Z."/>
        </authorList>
    </citation>
    <scope>NUCLEOTIDE SEQUENCE</scope>
</reference>
<dbReference type="Proteomes" id="UP001642409">
    <property type="component" value="Unassembled WGS sequence"/>
</dbReference>
<gene>
    <name evidence="5" type="ORF">HINF_LOCUS4509</name>
    <name evidence="4" type="ORF">HINF_LOCUS6941</name>
</gene>
<evidence type="ECO:0000313" key="5">
    <source>
        <dbReference type="EMBL" id="CAL5977858.1"/>
    </source>
</evidence>
<evidence type="ECO:0000313" key="4">
    <source>
        <dbReference type="EMBL" id="CAI9919296.1"/>
    </source>
</evidence>
<keyword evidence="1" id="KW-0433">Leucine-rich repeat</keyword>
<dbReference type="InterPro" id="IPR032675">
    <property type="entry name" value="LRR_dom_sf"/>
</dbReference>
<protein>
    <submittedName>
        <fullName evidence="4">Leucine-rich repeat domain-containing protein</fullName>
    </submittedName>
    <submittedName>
        <fullName evidence="5">Leucine-rich_repeat domain-containing protein</fullName>
    </submittedName>
</protein>
<reference evidence="5 6" key="2">
    <citation type="submission" date="2024-07" db="EMBL/GenBank/DDBJ databases">
        <authorList>
            <person name="Akdeniz Z."/>
        </authorList>
    </citation>
    <scope>NUCLEOTIDE SEQUENCE [LARGE SCALE GENOMIC DNA]</scope>
</reference>
<dbReference type="AlphaFoldDB" id="A0AA86NHE2"/>
<evidence type="ECO:0000313" key="6">
    <source>
        <dbReference type="Proteomes" id="UP001642409"/>
    </source>
</evidence>
<sequence>MQNFDISTLILCFCSKVVPKLNSDTIKDLNISHCRVESIKEMNLKNLEVLTLNNNFNNYEELANYPKLKELKISSTYIKELSFLNSLNSLTKLTLSSDLIRDISALKQFTNLLHIDLSYNEIKDVSPLEFLTQLTYLNLYCINYRRKVENIQRLKLLVNLEHFNIGNNDCTDVEFVQNFHKLKCLNLDKVDLTREDCNEGRHDREMDDNNMIYRIHAWQNLTDLIELDLSFIQISDISSLRNLTKIEKLDIKQNIIENISTLQYLTNMKELNISDNIISDISPLRHMKQLSQLYASENNLDNVSVLQYLINLTHIDISENYIVFVYPLANLINLQQFKISENYVLDFDSLKGLGLQPIIIPRSYRYGARPSKYELHKNAIGSQCIPSNQKVAVANKMRCIDQTYSKLFKVSQRKNNLKRNLRDLQQNVEQFVNMQTQQQIAFTQNIITLFDTVYQQNFE</sequence>
<dbReference type="InterPro" id="IPR050836">
    <property type="entry name" value="SDS22/Internalin_LRR"/>
</dbReference>
<keyword evidence="6" id="KW-1185">Reference proteome</keyword>
<dbReference type="SMART" id="SM00365">
    <property type="entry name" value="LRR_SD22"/>
    <property type="match status" value="5"/>
</dbReference>
<keyword evidence="3" id="KW-0175">Coiled coil</keyword>
<dbReference type="InterPro" id="IPR001611">
    <property type="entry name" value="Leu-rich_rpt"/>
</dbReference>